<dbReference type="Gene3D" id="3.90.79.10">
    <property type="entry name" value="Nucleoside Triphosphate Pyrophosphohydrolase"/>
    <property type="match status" value="1"/>
</dbReference>
<evidence type="ECO:0000256" key="1">
    <source>
        <dbReference type="ARBA" id="ARBA00001946"/>
    </source>
</evidence>
<proteinExistence type="predicted"/>
<evidence type="ECO:0000313" key="4">
    <source>
        <dbReference type="EMBL" id="URN96608.1"/>
    </source>
</evidence>
<dbReference type="SUPFAM" id="SSF55811">
    <property type="entry name" value="Nudix"/>
    <property type="match status" value="1"/>
</dbReference>
<accession>A0A9J6ZL73</accession>
<evidence type="ECO:0000259" key="3">
    <source>
        <dbReference type="Pfam" id="PF00293"/>
    </source>
</evidence>
<dbReference type="Proteomes" id="UP001056756">
    <property type="component" value="Chromosome"/>
</dbReference>
<evidence type="ECO:0000256" key="2">
    <source>
        <dbReference type="ARBA" id="ARBA00022801"/>
    </source>
</evidence>
<reference evidence="4" key="1">
    <citation type="submission" date="2022-05" db="EMBL/GenBank/DDBJ databases">
        <title>Novel bacterial taxa in a minimal lignocellulolytic consortium and its capacity to transform plastics disclosed by genome-resolved metagenomics.</title>
        <authorList>
            <person name="Rodriguez C.A.D."/>
            <person name="Diaz-Garcia L."/>
            <person name="Herrera K."/>
            <person name="Tarazona N.A."/>
            <person name="Sproer C."/>
            <person name="Overmann J."/>
            <person name="Jimenez D.J."/>
        </authorList>
    </citation>
    <scope>NUCLEOTIDE SEQUENCE</scope>
    <source>
        <strain evidence="4">MAG5</strain>
    </source>
</reference>
<sequence>MLRKIVNILPQSFLVYLYTHIPFAKLKNWLVYRAQHKFLVAVLGVITNERGQVLLLNHVYRTKPWGIPGGWMELESPELGLAREIYEETKLKVNITGLAKAIYGKIPNRIELVYKGTISEGEFEPSAEISNMMYCNVGEWPEGLPDHQKILIKEVLT</sequence>
<keyword evidence="2 4" id="KW-0378">Hydrolase</keyword>
<gene>
    <name evidence="4" type="ORF">NAG76_10450</name>
</gene>
<dbReference type="PANTHER" id="PTHR43046:SF14">
    <property type="entry name" value="MUTT_NUDIX FAMILY PROTEIN"/>
    <property type="match status" value="1"/>
</dbReference>
<comment type="cofactor">
    <cofactor evidence="1">
        <name>Mg(2+)</name>
        <dbReference type="ChEBI" id="CHEBI:18420"/>
    </cofactor>
</comment>
<feature type="domain" description="Nudix hydrolase" evidence="3">
    <location>
        <begin position="39"/>
        <end position="141"/>
    </location>
</feature>
<name>A0A9J6ZL73_9BACL</name>
<dbReference type="InterPro" id="IPR015797">
    <property type="entry name" value="NUDIX_hydrolase-like_dom_sf"/>
</dbReference>
<dbReference type="CDD" id="cd02883">
    <property type="entry name" value="NUDIX_Hydrolase"/>
    <property type="match status" value="1"/>
</dbReference>
<evidence type="ECO:0000313" key="5">
    <source>
        <dbReference type="Proteomes" id="UP001056756"/>
    </source>
</evidence>
<dbReference type="Pfam" id="PF00293">
    <property type="entry name" value="NUDIX"/>
    <property type="match status" value="1"/>
</dbReference>
<organism evidence="4 5">
    <name type="scientific">Candidatus Pristimantibacillus lignocellulolyticus</name>
    <dbReference type="NCBI Taxonomy" id="2994561"/>
    <lineage>
        <taxon>Bacteria</taxon>
        <taxon>Bacillati</taxon>
        <taxon>Bacillota</taxon>
        <taxon>Bacilli</taxon>
        <taxon>Bacillales</taxon>
        <taxon>Paenibacillaceae</taxon>
        <taxon>Candidatus Pristimantibacillus</taxon>
    </lineage>
</organism>
<dbReference type="PANTHER" id="PTHR43046">
    <property type="entry name" value="GDP-MANNOSE MANNOSYL HYDROLASE"/>
    <property type="match status" value="1"/>
</dbReference>
<dbReference type="AlphaFoldDB" id="A0A9J6ZL73"/>
<dbReference type="EMBL" id="CP097899">
    <property type="protein sequence ID" value="URN96608.1"/>
    <property type="molecule type" value="Genomic_DNA"/>
</dbReference>
<dbReference type="KEGG" id="plig:NAG76_10450"/>
<dbReference type="GO" id="GO:0016787">
    <property type="term" value="F:hydrolase activity"/>
    <property type="evidence" value="ECO:0007669"/>
    <property type="project" value="UniProtKB-KW"/>
</dbReference>
<protein>
    <submittedName>
        <fullName evidence="4">NUDIX hydrolase</fullName>
    </submittedName>
</protein>
<dbReference type="InterPro" id="IPR000086">
    <property type="entry name" value="NUDIX_hydrolase_dom"/>
</dbReference>